<evidence type="ECO:0000313" key="2">
    <source>
        <dbReference type="EMBL" id="VVC02831.1"/>
    </source>
</evidence>
<reference evidence="2 3" key="1">
    <citation type="submission" date="2019-08" db="EMBL/GenBank/DDBJ databases">
        <authorList>
            <person name="Vazquez-Campos X."/>
        </authorList>
    </citation>
    <scope>NUCLEOTIDE SEQUENCE [LARGE SCALE GENOMIC DNA]</scope>
    <source>
        <strain evidence="2">LFW-283_2</strain>
    </source>
</reference>
<evidence type="ECO:0000256" key="1">
    <source>
        <dbReference type="SAM" id="MobiDB-lite"/>
    </source>
</evidence>
<feature type="region of interest" description="Disordered" evidence="1">
    <location>
        <begin position="362"/>
        <end position="382"/>
    </location>
</feature>
<protein>
    <submittedName>
        <fullName evidence="2">Uncharacterized protein</fullName>
    </submittedName>
</protein>
<feature type="region of interest" description="Disordered" evidence="1">
    <location>
        <begin position="61"/>
        <end position="81"/>
    </location>
</feature>
<evidence type="ECO:0000313" key="3">
    <source>
        <dbReference type="Proteomes" id="UP000789941"/>
    </source>
</evidence>
<name>A0A5E4LMS7_9ARCH</name>
<accession>A0A5E4LMS7</accession>
<feature type="compositionally biased region" description="Polar residues" evidence="1">
    <location>
        <begin position="68"/>
        <end position="81"/>
    </location>
</feature>
<comment type="caution">
    <text evidence="2">The sequence shown here is derived from an EMBL/GenBank/DDBJ whole genome shotgun (WGS) entry which is preliminary data.</text>
</comment>
<proteinExistence type="predicted"/>
<sequence>MILLKTVLNRIETEKQLEVGGIMTGGPVGRAGHWMASYVPGRHERRERLNRNEAERVEAVERARQRAGQTPDQKATSGNNTTDFNKAFIEAIRRGQSRTDVTGTPDMLIRETICNERFVQAIASAAVRTPLEENDVDYARSMARRREELAGHLNAARTNRRHMIGNLSTHDLDIIYSTMMRMPQIWDGPNWQNGTPRPPEVFMRFLEAVAQRKSSGKEGEFIGMVVKDLSTKRTFTDSKEIVQATLLDSDYASTYLYRRSAEPLERAVEEFSGLVTTILTTQTSDMTPTVNMPGLGYNAEYARARETREQQVSRLHQVIGELQDNADAATRTRTTAEGDIRNHIDGFRVARDDAVREEQRLMADPAAGEPERQAATRNRERTEREYNRIVDQAEGRARLVDPLLTQQFGIIQQANIDETNARADLEMAQREHRESQVELERFTSEASTAAATRQVVDHFRALLIEHKEAGADLKGVADRIAERLPNVVVTAFLDRAQEFLVEKEELAQYLRQPAPVAAVVGQPVQPQPVRPDYATILQPRVADFTARLAAFELDMGTAQLPDVTRNRLRMIASALREMEVTKEFVEVQLRETRNNHAFPLRRAALNVVERMNQRNYETLIGLSDAQRLEAVRVWESTSEIDNPVTRGESGWTRFKQRLAYHTLSGRGWRQKGRKVWDHTIGNDINYLRHEPTGRVMSRDHTEDGHGAYYPTIWPRWARGVAGLAVKGVVLTVLGGNMLGQEQLSLNPLSWPSPIVHALGGPVYVESRDWYRPWSWLMPVEAQKEVRRVIHDSYDIPDRLAKRGTEYYRSAYGVGQKLPDEKDDVSAQARLSWLQSRKDVLVFLQERKTMKVVTEVKDLGDERGANCSTSTSPVPGTCKTLGVETVEQVQAYQPVEPDKWKPGMKVCCTIELGYNAISDGLRLNTHQTDRFVALLMAEEAKGVKISYEYLNSPENRARWAQTGFLVSELENQVMTATNVYDLSNVQFLLSQGKGTAELRLAMGKVGDARYHVVEQNRDAFLNLLRENIVREAAKVQQTVNPVMESVPNEVLTVALQTTMETATAQGWVKNTEVEFQRKSVEKELGGLKLSQASLDICVVQTDVKQLLLEFTSAASPYRLNVDRSDEFVRMVVEHKKAGGKTTDYSPAAYGPRVNGAVGSGLMVQISEPAPQATLTTDSLQQDGQAFFTGNRIGGKIDSVLESLLADTGADGTAVNGVLTSRFTGNKEQLSGAVKARWYRELSTAAQNPTVQGSLKSVGITVTKTETGFDVTVDYSRAEQVIRSMTLTYVRDLNPK</sequence>
<dbReference type="EMBL" id="CABMJJ010000003">
    <property type="protein sequence ID" value="VVC02831.1"/>
    <property type="molecule type" value="Genomic_DNA"/>
</dbReference>
<dbReference type="Proteomes" id="UP000789941">
    <property type="component" value="Unassembled WGS sequence"/>
</dbReference>
<organism evidence="2 3">
    <name type="scientific">Candidatus Bilamarchaeum dharawalense</name>
    <dbReference type="NCBI Taxonomy" id="2885759"/>
    <lineage>
        <taxon>Archaea</taxon>
        <taxon>Candidatus Micrarchaeota</taxon>
        <taxon>Candidatus Micrarchaeia</taxon>
        <taxon>Candidatus Anstonellales</taxon>
        <taxon>Candidatus Bilamarchaeaceae</taxon>
        <taxon>Candidatus Bilamarchaeum</taxon>
    </lineage>
</organism>
<gene>
    <name evidence="2" type="ORF">LFW2832_01264</name>
</gene>
<feature type="compositionally biased region" description="Basic and acidic residues" evidence="1">
    <location>
        <begin position="369"/>
        <end position="382"/>
    </location>
</feature>